<organism evidence="1 2">
    <name type="scientific">Candida boidinii</name>
    <name type="common">Yeast</name>
    <dbReference type="NCBI Taxonomy" id="5477"/>
    <lineage>
        <taxon>Eukaryota</taxon>
        <taxon>Fungi</taxon>
        <taxon>Dikarya</taxon>
        <taxon>Ascomycota</taxon>
        <taxon>Saccharomycotina</taxon>
        <taxon>Pichiomycetes</taxon>
        <taxon>Pichiales</taxon>
        <taxon>Pichiaceae</taxon>
        <taxon>Ogataea</taxon>
        <taxon>Ogataea/Candida clade</taxon>
    </lineage>
</organism>
<dbReference type="Proteomes" id="UP001165101">
    <property type="component" value="Unassembled WGS sequence"/>
</dbReference>
<sequence>MEPYNQQLPSYAPSPYGSARSISINLMNQSKRPLDTEIPLYETNKERDKYESLSELYSIIIAINCLEKSYVKDTLSNNLNDYTNAIIRLLNQYNVILKDDDIRSEFKNLDEFCARFNIDCPLAKKRIQIGIPATIEHAVSMSTNNSNDVNQSTSSFNDPNRNGDNRDNIGSTKNSTGIGNTGSSSSGDLVQLERRTAGTNLSGSPRYSARAVAEATGSFITVMDAVKLNYRTKEQLHPLLSDLVTSINRVLNGFEFEGRSKLINWLIKLNNLDINENLSDDESREFLFDLDSAYKGFYTKLE</sequence>
<evidence type="ECO:0000313" key="1">
    <source>
        <dbReference type="EMBL" id="GME89591.1"/>
    </source>
</evidence>
<reference evidence="1" key="1">
    <citation type="submission" date="2023-04" db="EMBL/GenBank/DDBJ databases">
        <title>Candida boidinii NBRC 1967.</title>
        <authorList>
            <person name="Ichikawa N."/>
            <person name="Sato H."/>
            <person name="Tonouchi N."/>
        </authorList>
    </citation>
    <scope>NUCLEOTIDE SEQUENCE</scope>
    <source>
        <strain evidence="1">NBRC 1967</strain>
    </source>
</reference>
<accession>A0ACB5TJU5</accession>
<dbReference type="EMBL" id="BSXV01000550">
    <property type="protein sequence ID" value="GME89591.1"/>
    <property type="molecule type" value="Genomic_DNA"/>
</dbReference>
<evidence type="ECO:0000313" key="2">
    <source>
        <dbReference type="Proteomes" id="UP001165101"/>
    </source>
</evidence>
<proteinExistence type="predicted"/>
<name>A0ACB5TJU5_CANBO</name>
<protein>
    <submittedName>
        <fullName evidence="1">Unnamed protein product</fullName>
    </submittedName>
</protein>
<keyword evidence="2" id="KW-1185">Reference proteome</keyword>
<comment type="caution">
    <text evidence="1">The sequence shown here is derived from an EMBL/GenBank/DDBJ whole genome shotgun (WGS) entry which is preliminary data.</text>
</comment>
<gene>
    <name evidence="1" type="ORF">Cboi01_000146300</name>
</gene>